<dbReference type="PANTHER" id="PTHR48079">
    <property type="entry name" value="PROTEIN YEEZ"/>
    <property type="match status" value="1"/>
</dbReference>
<dbReference type="Gene3D" id="3.40.50.720">
    <property type="entry name" value="NAD(P)-binding Rossmann-like Domain"/>
    <property type="match status" value="1"/>
</dbReference>
<dbReference type="SUPFAM" id="SSF51735">
    <property type="entry name" value="NAD(P)-binding Rossmann-fold domains"/>
    <property type="match status" value="1"/>
</dbReference>
<reference evidence="3 4" key="1">
    <citation type="submission" date="2019-03" db="EMBL/GenBank/DDBJ databases">
        <authorList>
            <person name="Gaulin E."/>
            <person name="Dumas B."/>
        </authorList>
    </citation>
    <scope>NUCLEOTIDE SEQUENCE [LARGE SCALE GENOMIC DNA]</scope>
    <source>
        <strain evidence="3">CBS 568.67</strain>
    </source>
</reference>
<dbReference type="GO" id="GO:0005737">
    <property type="term" value="C:cytoplasm"/>
    <property type="evidence" value="ECO:0007669"/>
    <property type="project" value="TreeGrafter"/>
</dbReference>
<evidence type="ECO:0000313" key="3">
    <source>
        <dbReference type="EMBL" id="VFT94300.1"/>
    </source>
</evidence>
<dbReference type="GO" id="GO:0004029">
    <property type="term" value="F:aldehyde dehydrogenase (NAD+) activity"/>
    <property type="evidence" value="ECO:0007669"/>
    <property type="project" value="TreeGrafter"/>
</dbReference>
<dbReference type="InterPro" id="IPR036291">
    <property type="entry name" value="NAD(P)-bd_dom_sf"/>
</dbReference>
<dbReference type="Proteomes" id="UP000332933">
    <property type="component" value="Unassembled WGS sequence"/>
</dbReference>
<dbReference type="AlphaFoldDB" id="A0A485L9V4"/>
<protein>
    <submittedName>
        <fullName evidence="3">Aste57867_17547 protein</fullName>
    </submittedName>
</protein>
<name>A0A485L9V4_9STRA</name>
<dbReference type="Pfam" id="PF01370">
    <property type="entry name" value="Epimerase"/>
    <property type="match status" value="1"/>
</dbReference>
<dbReference type="InterPro" id="IPR001509">
    <property type="entry name" value="Epimerase_deHydtase"/>
</dbReference>
<proteinExistence type="predicted"/>
<feature type="domain" description="NAD-dependent epimerase/dehydratase" evidence="1">
    <location>
        <begin position="6"/>
        <end position="227"/>
    </location>
</feature>
<dbReference type="EMBL" id="VJMH01006186">
    <property type="protein sequence ID" value="KAF0691175.1"/>
    <property type="molecule type" value="Genomic_DNA"/>
</dbReference>
<evidence type="ECO:0000313" key="2">
    <source>
        <dbReference type="EMBL" id="KAF0691175.1"/>
    </source>
</evidence>
<sequence>MPRTAFLSGATGFLGSNVVEALVHDGWRVIALVRSSSKLDWLKQHDTVDYVVGDITNAASIATGMPMHVDCVFHVAATLVAWTPRHAEQWRTNVDGTQAMIDAALLRQAKRFVHVSSTGVYGDSHQIVLDSTPRDGDSSAIHYCRSKHAAEERVRAAVVTHGLPAVIIQPSGIIGPHDTTGFARLFVMVAQNNLAGIPPGANSFCYGPNVADAVVAAATRGRVGEHYALPGADATYHQVLVHVAALLGKTETRAPVPLWLLKWIGRAKDAVAWVTGLEPDLSYENALMVGLSMRVESSKARDELGYKTMSMEEMLPPTIEWLQQHNYI</sequence>
<keyword evidence="4" id="KW-1185">Reference proteome</keyword>
<dbReference type="InterPro" id="IPR051783">
    <property type="entry name" value="NAD(P)-dependent_oxidoreduct"/>
</dbReference>
<dbReference type="OrthoDB" id="75134at2759"/>
<dbReference type="EMBL" id="CAADRA010006207">
    <property type="protein sequence ID" value="VFT94300.1"/>
    <property type="molecule type" value="Genomic_DNA"/>
</dbReference>
<evidence type="ECO:0000313" key="4">
    <source>
        <dbReference type="Proteomes" id="UP000332933"/>
    </source>
</evidence>
<dbReference type="PANTHER" id="PTHR48079:SF6">
    <property type="entry name" value="NAD(P)-BINDING DOMAIN-CONTAINING PROTEIN-RELATED"/>
    <property type="match status" value="1"/>
</dbReference>
<accession>A0A485L9V4</accession>
<reference evidence="2" key="2">
    <citation type="submission" date="2019-06" db="EMBL/GenBank/DDBJ databases">
        <title>Genomics analysis of Aphanomyces spp. identifies a new class of oomycete effector associated with host adaptation.</title>
        <authorList>
            <person name="Gaulin E."/>
        </authorList>
    </citation>
    <scope>NUCLEOTIDE SEQUENCE</scope>
    <source>
        <strain evidence="2">CBS 578.67</strain>
    </source>
</reference>
<organism evidence="3 4">
    <name type="scientific">Aphanomyces stellatus</name>
    <dbReference type="NCBI Taxonomy" id="120398"/>
    <lineage>
        <taxon>Eukaryota</taxon>
        <taxon>Sar</taxon>
        <taxon>Stramenopiles</taxon>
        <taxon>Oomycota</taxon>
        <taxon>Saprolegniomycetes</taxon>
        <taxon>Saprolegniales</taxon>
        <taxon>Verrucalvaceae</taxon>
        <taxon>Aphanomyces</taxon>
    </lineage>
</organism>
<evidence type="ECO:0000259" key="1">
    <source>
        <dbReference type="Pfam" id="PF01370"/>
    </source>
</evidence>
<gene>
    <name evidence="3" type="primary">Aste57867_17547</name>
    <name evidence="2" type="ORF">As57867_017487</name>
    <name evidence="3" type="ORF">ASTE57867_17547</name>
</gene>